<proteinExistence type="inferred from homology"/>
<evidence type="ECO:0000256" key="3">
    <source>
        <dbReference type="ARBA" id="ARBA00012663"/>
    </source>
</evidence>
<evidence type="ECO:0000313" key="9">
    <source>
        <dbReference type="Proteomes" id="UP000823963"/>
    </source>
</evidence>
<protein>
    <recommendedName>
        <fullName evidence="3">beta-N-acetylhexosaminidase</fullName>
        <ecNumber evidence="3">3.2.1.52</ecNumber>
    </recommendedName>
</protein>
<reference evidence="8" key="1">
    <citation type="journal article" date="2021" name="PeerJ">
        <title>Extensive microbial diversity within the chicken gut microbiome revealed by metagenomics and culture.</title>
        <authorList>
            <person name="Gilroy R."/>
            <person name="Ravi A."/>
            <person name="Getino M."/>
            <person name="Pursley I."/>
            <person name="Horton D.L."/>
            <person name="Alikhan N.F."/>
            <person name="Baker D."/>
            <person name="Gharbi K."/>
            <person name="Hall N."/>
            <person name="Watson M."/>
            <person name="Adriaenssens E.M."/>
            <person name="Foster-Nyarko E."/>
            <person name="Jarju S."/>
            <person name="Secka A."/>
            <person name="Antonio M."/>
            <person name="Oren A."/>
            <person name="Chaudhuri R.R."/>
            <person name="La Ragione R."/>
            <person name="Hildebrand F."/>
            <person name="Pallen M.J."/>
        </authorList>
    </citation>
    <scope>NUCLEOTIDE SEQUENCE</scope>
    <source>
        <strain evidence="8">6627</strain>
    </source>
</reference>
<dbReference type="PRINTS" id="PR00738">
    <property type="entry name" value="GLHYDRLASE20"/>
</dbReference>
<gene>
    <name evidence="8" type="ORF">H9861_03415</name>
</gene>
<dbReference type="InterPro" id="IPR015883">
    <property type="entry name" value="Glyco_hydro_20_cat"/>
</dbReference>
<dbReference type="EMBL" id="DXFP01000026">
    <property type="protein sequence ID" value="HIX01783.1"/>
    <property type="molecule type" value="Genomic_DNA"/>
</dbReference>
<evidence type="ECO:0000256" key="5">
    <source>
        <dbReference type="PIRSR" id="PIRSR625705-1"/>
    </source>
</evidence>
<evidence type="ECO:0000256" key="2">
    <source>
        <dbReference type="ARBA" id="ARBA00006285"/>
    </source>
</evidence>
<dbReference type="GO" id="GO:0030203">
    <property type="term" value="P:glycosaminoglycan metabolic process"/>
    <property type="evidence" value="ECO:0007669"/>
    <property type="project" value="TreeGrafter"/>
</dbReference>
<comment type="similarity">
    <text evidence="2">Belongs to the glycosyl hydrolase 20 family.</text>
</comment>
<name>A0A9D1UWL5_9LACO</name>
<reference evidence="8" key="2">
    <citation type="submission" date="2021-04" db="EMBL/GenBank/DDBJ databases">
        <authorList>
            <person name="Gilroy R."/>
        </authorList>
    </citation>
    <scope>NUCLEOTIDE SEQUENCE</scope>
    <source>
        <strain evidence="8">6627</strain>
    </source>
</reference>
<evidence type="ECO:0000256" key="6">
    <source>
        <dbReference type="SAM" id="SignalP"/>
    </source>
</evidence>
<evidence type="ECO:0000259" key="7">
    <source>
        <dbReference type="Pfam" id="PF00728"/>
    </source>
</evidence>
<dbReference type="GO" id="GO:0004563">
    <property type="term" value="F:beta-N-acetylhexosaminidase activity"/>
    <property type="evidence" value="ECO:0007669"/>
    <property type="project" value="UniProtKB-EC"/>
</dbReference>
<evidence type="ECO:0000313" key="8">
    <source>
        <dbReference type="EMBL" id="HIX01783.1"/>
    </source>
</evidence>
<feature type="signal peptide" evidence="6">
    <location>
        <begin position="1"/>
        <end position="22"/>
    </location>
</feature>
<dbReference type="Gene3D" id="3.20.20.80">
    <property type="entry name" value="Glycosidases"/>
    <property type="match status" value="1"/>
</dbReference>
<accession>A0A9D1UWL5</accession>
<feature type="chain" id="PRO_5038584942" description="beta-N-acetylhexosaminidase" evidence="6">
    <location>
        <begin position="23"/>
        <end position="362"/>
    </location>
</feature>
<dbReference type="InterPro" id="IPR017853">
    <property type="entry name" value="GH"/>
</dbReference>
<feature type="active site" description="Proton donor" evidence="5">
    <location>
        <position position="191"/>
    </location>
</feature>
<sequence>MKKFWLIAALLLGMCLPATVHAETNAQVMQQNRTIKTKKISERNGILLDVARYPMTVDQIYQVIDQMNPQKFNYLVLHLNDNEQVAFKSKYIGNQKQKTGLTADDLKEIVDYAARKQIMIVPDFDTPGHCTALIKLIKQNHPHLAKKIVNDVETLDFSHETTVKFVEKIYREIDQACANQPQQYMFMGGDEVAGGISNNRHLVRYFNQLNAYENKRHVKTIVWNDAVGKHNNLNKKITIAYWSQSGNTDDKQVLKSRAKSRATVSQLDKHPLINANSEYNYLMVDQLNNATETQRFINEFNQNQTNNFNEINQKTLQNDPQSTQKQVKSTGQLVCLWEGNPQKLPVQKVIEFVKNLSGYAGH</sequence>
<dbReference type="EC" id="3.2.1.52" evidence="3"/>
<dbReference type="PANTHER" id="PTHR22600:SF57">
    <property type="entry name" value="BETA-N-ACETYLHEXOSAMINIDASE"/>
    <property type="match status" value="1"/>
</dbReference>
<comment type="catalytic activity">
    <reaction evidence="1">
        <text>Hydrolysis of terminal non-reducing N-acetyl-D-hexosamine residues in N-acetyl-beta-D-hexosaminides.</text>
        <dbReference type="EC" id="3.2.1.52"/>
    </reaction>
</comment>
<keyword evidence="4" id="KW-0378">Hydrolase</keyword>
<dbReference type="Proteomes" id="UP000823963">
    <property type="component" value="Unassembled WGS sequence"/>
</dbReference>
<feature type="domain" description="Glycoside hydrolase family 20 catalytic" evidence="7">
    <location>
        <begin position="45"/>
        <end position="338"/>
    </location>
</feature>
<dbReference type="AlphaFoldDB" id="A0A9D1UWL5"/>
<dbReference type="Pfam" id="PF00728">
    <property type="entry name" value="Glyco_hydro_20"/>
    <property type="match status" value="1"/>
</dbReference>
<keyword evidence="6" id="KW-0732">Signal</keyword>
<comment type="caution">
    <text evidence="8">The sequence shown here is derived from an EMBL/GenBank/DDBJ whole genome shotgun (WGS) entry which is preliminary data.</text>
</comment>
<dbReference type="SUPFAM" id="SSF51445">
    <property type="entry name" value="(Trans)glycosidases"/>
    <property type="match status" value="1"/>
</dbReference>
<evidence type="ECO:0000256" key="4">
    <source>
        <dbReference type="ARBA" id="ARBA00022801"/>
    </source>
</evidence>
<dbReference type="GO" id="GO:0005975">
    <property type="term" value="P:carbohydrate metabolic process"/>
    <property type="evidence" value="ECO:0007669"/>
    <property type="project" value="InterPro"/>
</dbReference>
<organism evidence="8 9">
    <name type="scientific">Candidatus Ligilactobacillus excrementigallinarum</name>
    <dbReference type="NCBI Taxonomy" id="2838641"/>
    <lineage>
        <taxon>Bacteria</taxon>
        <taxon>Bacillati</taxon>
        <taxon>Bacillota</taxon>
        <taxon>Bacilli</taxon>
        <taxon>Lactobacillales</taxon>
        <taxon>Lactobacillaceae</taxon>
        <taxon>Ligilactobacillus</taxon>
    </lineage>
</organism>
<dbReference type="GO" id="GO:0016020">
    <property type="term" value="C:membrane"/>
    <property type="evidence" value="ECO:0007669"/>
    <property type="project" value="TreeGrafter"/>
</dbReference>
<dbReference type="InterPro" id="IPR025705">
    <property type="entry name" value="Beta_hexosaminidase_sua/sub"/>
</dbReference>
<evidence type="ECO:0000256" key="1">
    <source>
        <dbReference type="ARBA" id="ARBA00001231"/>
    </source>
</evidence>
<dbReference type="PANTHER" id="PTHR22600">
    <property type="entry name" value="BETA-HEXOSAMINIDASE"/>
    <property type="match status" value="1"/>
</dbReference>